<reference evidence="3" key="1">
    <citation type="journal article" date="2006" name="PLoS Biol.">
        <title>Macronuclear genome sequence of the ciliate Tetrahymena thermophila, a model eukaryote.</title>
        <authorList>
            <person name="Eisen J.A."/>
            <person name="Coyne R.S."/>
            <person name="Wu M."/>
            <person name="Wu D."/>
            <person name="Thiagarajan M."/>
            <person name="Wortman J.R."/>
            <person name="Badger J.H."/>
            <person name="Ren Q."/>
            <person name="Amedeo P."/>
            <person name="Jones K.M."/>
            <person name="Tallon L.J."/>
            <person name="Delcher A.L."/>
            <person name="Salzberg S.L."/>
            <person name="Silva J.C."/>
            <person name="Haas B.J."/>
            <person name="Majoros W.H."/>
            <person name="Farzad M."/>
            <person name="Carlton J.M."/>
            <person name="Smith R.K. Jr."/>
            <person name="Garg J."/>
            <person name="Pearlman R.E."/>
            <person name="Karrer K.M."/>
            <person name="Sun L."/>
            <person name="Manning G."/>
            <person name="Elde N.C."/>
            <person name="Turkewitz A.P."/>
            <person name="Asai D.J."/>
            <person name="Wilkes D.E."/>
            <person name="Wang Y."/>
            <person name="Cai H."/>
            <person name="Collins K."/>
            <person name="Stewart B.A."/>
            <person name="Lee S.R."/>
            <person name="Wilamowska K."/>
            <person name="Weinberg Z."/>
            <person name="Ruzzo W.L."/>
            <person name="Wloga D."/>
            <person name="Gaertig J."/>
            <person name="Frankel J."/>
            <person name="Tsao C.-C."/>
            <person name="Gorovsky M.A."/>
            <person name="Keeling P.J."/>
            <person name="Waller R.F."/>
            <person name="Patron N.J."/>
            <person name="Cherry J.M."/>
            <person name="Stover N.A."/>
            <person name="Krieger C.J."/>
            <person name="del Toro C."/>
            <person name="Ryder H.F."/>
            <person name="Williamson S.C."/>
            <person name="Barbeau R.A."/>
            <person name="Hamilton E.P."/>
            <person name="Orias E."/>
        </authorList>
    </citation>
    <scope>NUCLEOTIDE SEQUENCE [LARGE SCALE GENOMIC DNA]</scope>
    <source>
        <strain evidence="3">SB210</strain>
    </source>
</reference>
<feature type="transmembrane region" description="Helical" evidence="1">
    <location>
        <begin position="178"/>
        <end position="197"/>
    </location>
</feature>
<keyword evidence="3" id="KW-1185">Reference proteome</keyword>
<keyword evidence="1" id="KW-1133">Transmembrane helix</keyword>
<dbReference type="RefSeq" id="XP_001018255.2">
    <property type="nucleotide sequence ID" value="XM_001018255.3"/>
</dbReference>
<dbReference type="EMBL" id="GG662656">
    <property type="protein sequence ID" value="EAR98010.2"/>
    <property type="molecule type" value="Genomic_DNA"/>
</dbReference>
<feature type="transmembrane region" description="Helical" evidence="1">
    <location>
        <begin position="50"/>
        <end position="73"/>
    </location>
</feature>
<feature type="transmembrane region" description="Helical" evidence="1">
    <location>
        <begin position="209"/>
        <end position="227"/>
    </location>
</feature>
<accession>I7M1Y2</accession>
<feature type="transmembrane region" description="Helical" evidence="1">
    <location>
        <begin position="266"/>
        <end position="285"/>
    </location>
</feature>
<keyword evidence="1" id="KW-0472">Membrane</keyword>
<dbReference type="AlphaFoldDB" id="I7M1Y2"/>
<protein>
    <submittedName>
        <fullName evidence="2">Transmembrane protein, putative</fullName>
    </submittedName>
</protein>
<feature type="transmembrane region" description="Helical" evidence="1">
    <location>
        <begin position="152"/>
        <end position="172"/>
    </location>
</feature>
<dbReference type="InParanoid" id="I7M1Y2"/>
<evidence type="ECO:0000313" key="2">
    <source>
        <dbReference type="EMBL" id="EAR98010.2"/>
    </source>
</evidence>
<evidence type="ECO:0000256" key="1">
    <source>
        <dbReference type="SAM" id="Phobius"/>
    </source>
</evidence>
<evidence type="ECO:0000313" key="3">
    <source>
        <dbReference type="Proteomes" id="UP000009168"/>
    </source>
</evidence>
<dbReference type="Proteomes" id="UP000009168">
    <property type="component" value="Unassembled WGS sequence"/>
</dbReference>
<name>I7M1Y2_TETTS</name>
<feature type="transmembrane region" description="Helical" evidence="1">
    <location>
        <begin position="12"/>
        <end position="30"/>
    </location>
</feature>
<gene>
    <name evidence="2" type="ORF">TTHERM_00284000</name>
</gene>
<keyword evidence="1 2" id="KW-0812">Transmembrane</keyword>
<proteinExistence type="predicted"/>
<organism evidence="2 3">
    <name type="scientific">Tetrahymena thermophila (strain SB210)</name>
    <dbReference type="NCBI Taxonomy" id="312017"/>
    <lineage>
        <taxon>Eukaryota</taxon>
        <taxon>Sar</taxon>
        <taxon>Alveolata</taxon>
        <taxon>Ciliophora</taxon>
        <taxon>Intramacronucleata</taxon>
        <taxon>Oligohymenophorea</taxon>
        <taxon>Hymenostomatida</taxon>
        <taxon>Tetrahymenina</taxon>
        <taxon>Tetrahymenidae</taxon>
        <taxon>Tetrahymena</taxon>
    </lineage>
</organism>
<dbReference type="GeneID" id="7847219"/>
<sequence>MNYFTQIVNFNAFYIYCIFNIIVCKAYFILLINQQGQFYQQYFSKFIQKLFVKVAFLQIILYVQKLFIFFLLISPINSSIKFLYGIKKVKQIIYFYGLRKKGLSYTNLIIFLSYQSSQRIFINQQKSNIQIYSSSNQNKMNRKAQVENTANLVKLVFTTCVGFSGVIVSVLVGINCATYYNMTILPAFIIGFIPLVVHFQKQKNTSKLFYFMMWVVHFFCFVFQCVWDQSYNNYYNSQSSEQTFYCPKTSKTLKSDYSIKIGIGNYYLLMLSITFFHLLECILLARKVYELADSKKSI</sequence>
<dbReference type="KEGG" id="tet:TTHERM_00284000"/>